<evidence type="ECO:0000313" key="3">
    <source>
        <dbReference type="EMBL" id="CAJ0918919.1"/>
    </source>
</evidence>
<evidence type="ECO:0000313" key="4">
    <source>
        <dbReference type="Proteomes" id="UP001176940"/>
    </source>
</evidence>
<dbReference type="InterPro" id="IPR051957">
    <property type="entry name" value="CRISP-LCCL_domain"/>
</dbReference>
<reference evidence="3" key="1">
    <citation type="submission" date="2023-07" db="EMBL/GenBank/DDBJ databases">
        <authorList>
            <person name="Stuckert A."/>
        </authorList>
    </citation>
    <scope>NUCLEOTIDE SEQUENCE</scope>
</reference>
<feature type="region of interest" description="Disordered" evidence="1">
    <location>
        <begin position="186"/>
        <end position="211"/>
    </location>
</feature>
<evidence type="ECO:0000256" key="1">
    <source>
        <dbReference type="SAM" id="MobiDB-lite"/>
    </source>
</evidence>
<dbReference type="InterPro" id="IPR004043">
    <property type="entry name" value="LCCL"/>
</dbReference>
<proteinExistence type="predicted"/>
<accession>A0ABN9KSN3</accession>
<feature type="domain" description="LCCL" evidence="2">
    <location>
        <begin position="276"/>
        <end position="362"/>
    </location>
</feature>
<feature type="compositionally biased region" description="Polar residues" evidence="1">
    <location>
        <begin position="345"/>
        <end position="360"/>
    </location>
</feature>
<protein>
    <recommendedName>
        <fullName evidence="2">LCCL domain-containing protein</fullName>
    </recommendedName>
</protein>
<dbReference type="Gene3D" id="2.170.130.20">
    <property type="entry name" value="LCCL-like domain"/>
    <property type="match status" value="2"/>
</dbReference>
<dbReference type="PROSITE" id="PS50820">
    <property type="entry name" value="LCCL"/>
    <property type="match status" value="2"/>
</dbReference>
<organism evidence="3 4">
    <name type="scientific">Ranitomeya imitator</name>
    <name type="common">mimic poison frog</name>
    <dbReference type="NCBI Taxonomy" id="111125"/>
    <lineage>
        <taxon>Eukaryota</taxon>
        <taxon>Metazoa</taxon>
        <taxon>Chordata</taxon>
        <taxon>Craniata</taxon>
        <taxon>Vertebrata</taxon>
        <taxon>Euteleostomi</taxon>
        <taxon>Amphibia</taxon>
        <taxon>Batrachia</taxon>
        <taxon>Anura</taxon>
        <taxon>Neobatrachia</taxon>
        <taxon>Hyloidea</taxon>
        <taxon>Dendrobatidae</taxon>
        <taxon>Dendrobatinae</taxon>
        <taxon>Ranitomeya</taxon>
    </lineage>
</organism>
<dbReference type="Pfam" id="PF03815">
    <property type="entry name" value="LCCL"/>
    <property type="match status" value="2"/>
</dbReference>
<feature type="domain" description="LCCL" evidence="2">
    <location>
        <begin position="123"/>
        <end position="216"/>
    </location>
</feature>
<feature type="region of interest" description="Disordered" evidence="1">
    <location>
        <begin position="336"/>
        <end position="360"/>
    </location>
</feature>
<evidence type="ECO:0000259" key="2">
    <source>
        <dbReference type="PROSITE" id="PS50820"/>
    </source>
</evidence>
<keyword evidence="4" id="KW-1185">Reference proteome</keyword>
<dbReference type="Proteomes" id="UP001176940">
    <property type="component" value="Unassembled WGS sequence"/>
</dbReference>
<name>A0ABN9KSN3_9NEOB</name>
<sequence>MFIGAPLRPLLPGDLVWLSARNIRLRVESTKFAPRYLGPFKVLEQVNPVVYRLALPPRLGITDTFHVSLLKPVYMSRFSESSAGTSGSSTDDYEQQVSPARWTPDCERIYIISLGVNLDASTPPVEGNCDYTGMQLPAEINVIVCPPDCLEQKEKVWGKTSFAEESSVCAAGIHAGKITNQGGKLIAQKKPGQEKYESSTRNGITTKSHGPSSGSFVLMTISEFQRSRYAQTSIQLPKTGFKWNINSLEEGFEWDVNSVEGVNLDASTPSVEGNCDYTGMQLPAEINVIVCPPGCLKQKEKVWGKTSFAEESSVCAAGIHAGKITNQGGKLIAQKKPGQEKYESSTRNGITTKSHGPSSGSFVLMSMSEFQRSRYAQTSIQLPKTGVNLDASTPPGISVNPFIPYDVLSHRGDLGLNSQ</sequence>
<dbReference type="InterPro" id="IPR036609">
    <property type="entry name" value="LCCL_sf"/>
</dbReference>
<feature type="compositionally biased region" description="Polar residues" evidence="1">
    <location>
        <begin position="199"/>
        <end position="211"/>
    </location>
</feature>
<dbReference type="InterPro" id="IPR056924">
    <property type="entry name" value="SH3_Tf2-1"/>
</dbReference>
<dbReference type="PANTHER" id="PTHR31331">
    <property type="entry name" value="LCCL DOMAIN PROTEIN (AFU_ORTHOLOGUE AFUA_5G08630)"/>
    <property type="match status" value="1"/>
</dbReference>
<dbReference type="SMART" id="SM00603">
    <property type="entry name" value="LCCL"/>
    <property type="match status" value="2"/>
</dbReference>
<dbReference type="Pfam" id="PF24626">
    <property type="entry name" value="SH3_Tf2-1"/>
    <property type="match status" value="1"/>
</dbReference>
<dbReference type="EMBL" id="CAUEEQ010001113">
    <property type="protein sequence ID" value="CAJ0918919.1"/>
    <property type="molecule type" value="Genomic_DNA"/>
</dbReference>
<dbReference type="SUPFAM" id="SSF69848">
    <property type="entry name" value="LCCL domain"/>
    <property type="match status" value="2"/>
</dbReference>
<gene>
    <name evidence="3" type="ORF">RIMI_LOCUS887809</name>
</gene>
<dbReference type="PANTHER" id="PTHR31331:SF1">
    <property type="entry name" value="CYSTEINE RICH SECRETORY PROTEIN LCCL DOMAIN CONTAINING 2"/>
    <property type="match status" value="1"/>
</dbReference>
<comment type="caution">
    <text evidence="3">The sequence shown here is derived from an EMBL/GenBank/DDBJ whole genome shotgun (WGS) entry which is preliminary data.</text>
</comment>